<evidence type="ECO:0000313" key="5">
    <source>
        <dbReference type="EMBL" id="KAF2905876.1"/>
    </source>
</evidence>
<dbReference type="InterPro" id="IPR001496">
    <property type="entry name" value="SOCS_box"/>
</dbReference>
<dbReference type="SMART" id="SM00248">
    <property type="entry name" value="ANK"/>
    <property type="match status" value="12"/>
</dbReference>
<dbReference type="Pfam" id="PF07525">
    <property type="entry name" value="SOCS_box"/>
    <property type="match status" value="1"/>
</dbReference>
<sequence length="572" mass="64753">MDSYEELLIQAIKNSDFQCLQYYLSKGANPNKICSCGKTPLGVAAQHGNLSILKILAENQKKSIIYKSSTDNNSYRESRNTLNLDFTRNTSNRNIGYFVVCKDMDENEFGEGPTPDGMEALEWDMEVTDDNSEEDCLSSTPPEARIYKWYADVLNRTAIMLESPENDIARFDRYGLNALHYAVMQGHCDIVEYLIDNFKEISVNQSDADMFSPLQIAVHNGDIRMVKLLLEKGANIHFMNRQRHTPLHLASQKGYIDIMTILIEHGANLNAHDLEDSSPLSLAILYGHEEAAKLLIRKGTRLNHEESCGYTVIHRAVWNNMTGIAKALLDAGAKIIQSHYLLHTAIRNNNFEMVRILHKSGAILNIRDEQGQTPLMLSCVYQNLQVAKYLLKNGAPATARNELTGLTALHICVDSIRDPKIFQMFLELLLSYDADINASSFMGNILFYAIIVANLNAACALVRYGADVNLREERGFVDNLTLAKKHGNTELVKLIIYAGFNFSNMLFDIKCLKTQNDDPLYDFMASVNAKPLNLRELCRIRIRHFLGRNVIKKIYQLPLPTMLMHYLALEEL</sequence>
<dbReference type="AlphaFoldDB" id="A0A8K0DKI1"/>
<dbReference type="SUPFAM" id="SSF48403">
    <property type="entry name" value="Ankyrin repeat"/>
    <property type="match status" value="2"/>
</dbReference>
<dbReference type="InterPro" id="IPR036036">
    <property type="entry name" value="SOCS_box-like_dom_sf"/>
</dbReference>
<dbReference type="EMBL" id="VTPC01000414">
    <property type="protein sequence ID" value="KAF2905876.1"/>
    <property type="molecule type" value="Genomic_DNA"/>
</dbReference>
<dbReference type="Gene3D" id="1.25.40.20">
    <property type="entry name" value="Ankyrin repeat-containing domain"/>
    <property type="match status" value="4"/>
</dbReference>
<feature type="repeat" description="ANK" evidence="3">
    <location>
        <begin position="209"/>
        <end position="241"/>
    </location>
</feature>
<feature type="repeat" description="ANK" evidence="3">
    <location>
        <begin position="275"/>
        <end position="307"/>
    </location>
</feature>
<dbReference type="Pfam" id="PF13637">
    <property type="entry name" value="Ank_4"/>
    <property type="match status" value="1"/>
</dbReference>
<dbReference type="SMART" id="SM00969">
    <property type="entry name" value="SOCS_box"/>
    <property type="match status" value="1"/>
</dbReference>
<dbReference type="CDD" id="cd03716">
    <property type="entry name" value="SOCS_ASB_like"/>
    <property type="match status" value="1"/>
</dbReference>
<dbReference type="Gene3D" id="1.10.750.20">
    <property type="entry name" value="SOCS box"/>
    <property type="match status" value="1"/>
</dbReference>
<dbReference type="GO" id="GO:0035556">
    <property type="term" value="P:intracellular signal transduction"/>
    <property type="evidence" value="ECO:0007669"/>
    <property type="project" value="InterPro"/>
</dbReference>
<dbReference type="InterPro" id="IPR051165">
    <property type="entry name" value="Multifunctional_ANK_Repeat"/>
</dbReference>
<dbReference type="InterPro" id="IPR036770">
    <property type="entry name" value="Ankyrin_rpt-contain_sf"/>
</dbReference>
<gene>
    <name evidence="5" type="ORF">ILUMI_00299</name>
</gene>
<dbReference type="InterPro" id="IPR002110">
    <property type="entry name" value="Ankyrin_rpt"/>
</dbReference>
<dbReference type="Pfam" id="PF12796">
    <property type="entry name" value="Ank_2"/>
    <property type="match status" value="3"/>
</dbReference>
<name>A0A8K0DKI1_IGNLU</name>
<dbReference type="OrthoDB" id="194358at2759"/>
<evidence type="ECO:0000313" key="6">
    <source>
        <dbReference type="Proteomes" id="UP000801492"/>
    </source>
</evidence>
<accession>A0A8K0DKI1</accession>
<evidence type="ECO:0000259" key="4">
    <source>
        <dbReference type="PROSITE" id="PS50225"/>
    </source>
</evidence>
<feature type="repeat" description="ANK" evidence="3">
    <location>
        <begin position="242"/>
        <end position="274"/>
    </location>
</feature>
<reference evidence="5" key="1">
    <citation type="submission" date="2019-08" db="EMBL/GenBank/DDBJ databases">
        <title>The genome of the North American firefly Photinus pyralis.</title>
        <authorList>
            <consortium name="Photinus pyralis genome working group"/>
            <person name="Fallon T.R."/>
            <person name="Sander Lower S.E."/>
            <person name="Weng J.-K."/>
        </authorList>
    </citation>
    <scope>NUCLEOTIDE SEQUENCE</scope>
    <source>
        <strain evidence="5">TRF0915ILg1</strain>
        <tissue evidence="5">Whole body</tissue>
    </source>
</reference>
<dbReference type="SUPFAM" id="SSF158235">
    <property type="entry name" value="SOCS box-like"/>
    <property type="match status" value="1"/>
</dbReference>
<dbReference type="Proteomes" id="UP000801492">
    <property type="component" value="Unassembled WGS sequence"/>
</dbReference>
<feature type="repeat" description="ANK" evidence="3">
    <location>
        <begin position="174"/>
        <end position="206"/>
    </location>
</feature>
<feature type="repeat" description="ANK" evidence="3">
    <location>
        <begin position="337"/>
        <end position="369"/>
    </location>
</feature>
<dbReference type="PROSITE" id="PS50225">
    <property type="entry name" value="SOCS"/>
    <property type="match status" value="1"/>
</dbReference>
<comment type="caution">
    <text evidence="5">The sequence shown here is derived from an EMBL/GenBank/DDBJ whole genome shotgun (WGS) entry which is preliminary data.</text>
</comment>
<organism evidence="5 6">
    <name type="scientific">Ignelater luminosus</name>
    <name type="common">Cucubano</name>
    <name type="synonym">Pyrophorus luminosus</name>
    <dbReference type="NCBI Taxonomy" id="2038154"/>
    <lineage>
        <taxon>Eukaryota</taxon>
        <taxon>Metazoa</taxon>
        <taxon>Ecdysozoa</taxon>
        <taxon>Arthropoda</taxon>
        <taxon>Hexapoda</taxon>
        <taxon>Insecta</taxon>
        <taxon>Pterygota</taxon>
        <taxon>Neoptera</taxon>
        <taxon>Endopterygota</taxon>
        <taxon>Coleoptera</taxon>
        <taxon>Polyphaga</taxon>
        <taxon>Elateriformia</taxon>
        <taxon>Elateroidea</taxon>
        <taxon>Elateridae</taxon>
        <taxon>Agrypninae</taxon>
        <taxon>Pyrophorini</taxon>
        <taxon>Ignelater</taxon>
    </lineage>
</organism>
<evidence type="ECO:0000256" key="1">
    <source>
        <dbReference type="ARBA" id="ARBA00022737"/>
    </source>
</evidence>
<protein>
    <recommendedName>
        <fullName evidence="4">SOCS box domain-containing protein</fullName>
    </recommendedName>
</protein>
<proteinExistence type="predicted"/>
<keyword evidence="1" id="KW-0677">Repeat</keyword>
<dbReference type="PANTHER" id="PTHR24123">
    <property type="entry name" value="ANKYRIN REPEAT-CONTAINING"/>
    <property type="match status" value="1"/>
</dbReference>
<feature type="repeat" description="ANK" evidence="3">
    <location>
        <begin position="370"/>
        <end position="402"/>
    </location>
</feature>
<dbReference type="PROSITE" id="PS50297">
    <property type="entry name" value="ANK_REP_REGION"/>
    <property type="match status" value="6"/>
</dbReference>
<evidence type="ECO:0000256" key="2">
    <source>
        <dbReference type="ARBA" id="ARBA00023043"/>
    </source>
</evidence>
<dbReference type="PRINTS" id="PR01415">
    <property type="entry name" value="ANKYRIN"/>
</dbReference>
<dbReference type="PROSITE" id="PS50088">
    <property type="entry name" value="ANK_REPEAT"/>
    <property type="match status" value="6"/>
</dbReference>
<keyword evidence="6" id="KW-1185">Reference proteome</keyword>
<keyword evidence="2 3" id="KW-0040">ANK repeat</keyword>
<feature type="domain" description="SOCS box" evidence="4">
    <location>
        <begin position="519"/>
        <end position="572"/>
    </location>
</feature>
<dbReference type="PANTHER" id="PTHR24123:SF141">
    <property type="entry name" value="ANKYRIN 2, ISOFORM U"/>
    <property type="match status" value="1"/>
</dbReference>
<evidence type="ECO:0000256" key="3">
    <source>
        <dbReference type="PROSITE-ProRule" id="PRU00023"/>
    </source>
</evidence>